<organism evidence="1">
    <name type="scientific">Klebsiella quasipneumoniae</name>
    <dbReference type="NCBI Taxonomy" id="1463165"/>
    <lineage>
        <taxon>Bacteria</taxon>
        <taxon>Pseudomonadati</taxon>
        <taxon>Pseudomonadota</taxon>
        <taxon>Gammaproteobacteria</taxon>
        <taxon>Enterobacterales</taxon>
        <taxon>Enterobacteriaceae</taxon>
        <taxon>Klebsiella/Raoultella group</taxon>
        <taxon>Klebsiella</taxon>
        <taxon>Klebsiella pneumoniae complex</taxon>
    </lineage>
</organism>
<comment type="caution">
    <text evidence="1">The sequence shown here is derived from an EMBL/GenBank/DDBJ whole genome shotgun (WGS) entry which is preliminary data.</text>
</comment>
<protein>
    <submittedName>
        <fullName evidence="1">DUF4354 family protein</fullName>
    </submittedName>
</protein>
<evidence type="ECO:0000313" key="1">
    <source>
        <dbReference type="EMBL" id="TCX59401.1"/>
    </source>
</evidence>
<accession>A0A483K6T0</accession>
<dbReference type="InterPro" id="IPR025581">
    <property type="entry name" value="DUF4354"/>
</dbReference>
<dbReference type="RefSeq" id="WP_032452906.1">
    <property type="nucleotide sequence ID" value="NZ_BQTX01000005.1"/>
</dbReference>
<sequence>MHNYIAKGIALAVAIAASGTVQAIDKKNPDPYFSGVKIFALKEAAGSEWDSVTGEAKYLVTYKVTLDNFSDKSIEPGKDNKMCFFLYDKNGKSFMSTGIEMEMLKKYKPIESRTGNVFFSSADPEILNIPFVRLAFGKDCLTK</sequence>
<dbReference type="AlphaFoldDB" id="A0A483K6T0"/>
<dbReference type="Gene3D" id="2.60.40.4110">
    <property type="entry name" value="Protein of unknown function DUF4354"/>
    <property type="match status" value="1"/>
</dbReference>
<gene>
    <name evidence="1" type="ORF">ETE84_20545</name>
</gene>
<dbReference type="Pfam" id="PF14263">
    <property type="entry name" value="DUF4354"/>
    <property type="match status" value="1"/>
</dbReference>
<reference evidence="1" key="1">
    <citation type="submission" date="2019-01" db="EMBL/GenBank/DDBJ databases">
        <authorList>
            <person name="Lista F."/>
            <person name="Anselmo A."/>
        </authorList>
    </citation>
    <scope>NUCLEOTIDE SEQUENCE</scope>
    <source>
        <strain evidence="1">8S</strain>
    </source>
</reference>
<name>A0A483K6T0_9ENTR</name>
<proteinExistence type="predicted"/>
<dbReference type="EMBL" id="SDCO01000014">
    <property type="protein sequence ID" value="TCX59401.1"/>
    <property type="molecule type" value="Genomic_DNA"/>
</dbReference>